<dbReference type="HOGENOM" id="CLU_028393_2_2_9"/>
<dbReference type="InterPro" id="IPR000821">
    <property type="entry name" value="Ala_racemase"/>
</dbReference>
<name>C0E9S7_9FIRM</name>
<feature type="active site" description="Proton acceptor; specific for L-alanine" evidence="5">
    <location>
        <position position="270"/>
    </location>
</feature>
<dbReference type="UniPathway" id="UPA00042">
    <property type="reaction ID" value="UER00497"/>
</dbReference>
<evidence type="ECO:0000256" key="6">
    <source>
        <dbReference type="PIRSR" id="PIRSR600821-50"/>
    </source>
</evidence>
<dbReference type="FunFam" id="3.20.20.10:FF:000002">
    <property type="entry name" value="Alanine racemase"/>
    <property type="match status" value="1"/>
</dbReference>
<dbReference type="SMART" id="SM01005">
    <property type="entry name" value="Ala_racemase_C"/>
    <property type="match status" value="1"/>
</dbReference>
<dbReference type="Gene3D" id="3.20.20.10">
    <property type="entry name" value="Alanine racemase"/>
    <property type="match status" value="1"/>
</dbReference>
<dbReference type="Pfam" id="PF00842">
    <property type="entry name" value="Ala_racemase_C"/>
    <property type="match status" value="1"/>
</dbReference>
<comment type="pathway">
    <text evidence="5">Amino-acid biosynthesis; D-alanine biosynthesis; D-alanine from L-alanine: step 1/1.</text>
</comment>
<keyword evidence="4 5" id="KW-0413">Isomerase</keyword>
<dbReference type="InterPro" id="IPR011079">
    <property type="entry name" value="Ala_racemase_C"/>
</dbReference>
<dbReference type="PRINTS" id="PR00992">
    <property type="entry name" value="ALARACEMASE"/>
</dbReference>
<accession>C0E9S7</accession>
<evidence type="ECO:0000313" key="10">
    <source>
        <dbReference type="Proteomes" id="UP000003340"/>
    </source>
</evidence>
<keyword evidence="3 5" id="KW-0663">Pyridoxal phosphate</keyword>
<dbReference type="EC" id="5.1.1.1" evidence="5"/>
<dbReference type="NCBIfam" id="TIGR00492">
    <property type="entry name" value="alr"/>
    <property type="match status" value="1"/>
</dbReference>
<reference evidence="9 10" key="2">
    <citation type="submission" date="2009-02" db="EMBL/GenBank/DDBJ databases">
        <title>Draft genome sequence of Clostridium methylpentosum (DSM 5476).</title>
        <authorList>
            <person name="Sudarsanam P."/>
            <person name="Ley R."/>
            <person name="Guruge J."/>
            <person name="Turnbaugh P.J."/>
            <person name="Mahowald M."/>
            <person name="Liep D."/>
            <person name="Gordon J."/>
        </authorList>
    </citation>
    <scope>NUCLEOTIDE SEQUENCE [LARGE SCALE GENOMIC DNA]</scope>
    <source>
        <strain evidence="9 10">DSM 5476</strain>
    </source>
</reference>
<comment type="caution">
    <text evidence="9">The sequence shown here is derived from an EMBL/GenBank/DDBJ whole genome shotgun (WGS) entry which is preliminary data.</text>
</comment>
<dbReference type="GO" id="GO:0009252">
    <property type="term" value="P:peptidoglycan biosynthetic process"/>
    <property type="evidence" value="ECO:0007669"/>
    <property type="project" value="TreeGrafter"/>
</dbReference>
<dbReference type="SUPFAM" id="SSF51419">
    <property type="entry name" value="PLP-binding barrel"/>
    <property type="match status" value="1"/>
</dbReference>
<evidence type="ECO:0000313" key="9">
    <source>
        <dbReference type="EMBL" id="EEG31842.1"/>
    </source>
</evidence>
<dbReference type="CDD" id="cd00430">
    <property type="entry name" value="PLPDE_III_AR"/>
    <property type="match status" value="1"/>
</dbReference>
<comment type="similarity">
    <text evidence="5">Belongs to the alanine racemase family.</text>
</comment>
<proteinExistence type="inferred from homology"/>
<evidence type="ECO:0000259" key="8">
    <source>
        <dbReference type="SMART" id="SM01005"/>
    </source>
</evidence>
<evidence type="ECO:0000256" key="2">
    <source>
        <dbReference type="ARBA" id="ARBA00001933"/>
    </source>
</evidence>
<sequence>MHSYTRRTWAEINLDNLAHNYRHITRQLGTTRVIATVKADAYGHGEQHVASTLEKLGAQWFSVSNIDEAMALRRHGIRGDILILGFTPLEDAKELAEHQLTQTIFSHEYARELSSWAQSHQVTLPVHIKIDTGMTRIGFLCNGYENDLEGVRSLYSLPGLRITGTFSHLSHADSTDPDAIAFTQAQARHFDEAVSALKQLGCDPGLTHLQNSAGVICLSGGKYDLARPGISLYGLNPSAEVTDKELRPVLQLKSVISMVKQVGNGIPVGYGRSYVTSAPTRIATVPVGYADGYSRLLSNKGSVLVGGKRAPIIGNVCMDQMMIDVTGIDAAPGDEVTLIGTDGNLSVSADDLADLIGTISYEIVCMISKRVPRVYYQDGKLVDNISYI</sequence>
<reference evidence="9 10" key="1">
    <citation type="submission" date="2009-01" db="EMBL/GenBank/DDBJ databases">
        <authorList>
            <person name="Fulton L."/>
            <person name="Clifton S."/>
            <person name="Fulton B."/>
            <person name="Xu J."/>
            <person name="Minx P."/>
            <person name="Pepin K.H."/>
            <person name="Johnson M."/>
            <person name="Bhonagiri V."/>
            <person name="Nash W.E."/>
            <person name="Mardis E.R."/>
            <person name="Wilson R.K."/>
        </authorList>
    </citation>
    <scope>NUCLEOTIDE SEQUENCE [LARGE SCALE GENOMIC DNA]</scope>
    <source>
        <strain evidence="9 10">DSM 5476</strain>
    </source>
</reference>
<feature type="modified residue" description="N6-(pyridoxal phosphate)lysine" evidence="5 6">
    <location>
        <position position="38"/>
    </location>
</feature>
<dbReference type="InterPro" id="IPR020622">
    <property type="entry name" value="Ala_racemase_pyridoxalP-BS"/>
</dbReference>
<feature type="binding site" evidence="5 7">
    <location>
        <position position="136"/>
    </location>
    <ligand>
        <name>substrate</name>
    </ligand>
</feature>
<evidence type="ECO:0000256" key="1">
    <source>
        <dbReference type="ARBA" id="ARBA00000316"/>
    </source>
</evidence>
<dbReference type="GO" id="GO:0008784">
    <property type="term" value="F:alanine racemase activity"/>
    <property type="evidence" value="ECO:0007669"/>
    <property type="project" value="UniProtKB-UniRule"/>
</dbReference>
<feature type="binding site" evidence="5 7">
    <location>
        <position position="318"/>
    </location>
    <ligand>
        <name>substrate</name>
    </ligand>
</feature>
<dbReference type="PANTHER" id="PTHR30511:SF0">
    <property type="entry name" value="ALANINE RACEMASE, CATABOLIC-RELATED"/>
    <property type="match status" value="1"/>
</dbReference>
<evidence type="ECO:0000256" key="4">
    <source>
        <dbReference type="ARBA" id="ARBA00023235"/>
    </source>
</evidence>
<comment type="cofactor">
    <cofactor evidence="2 5 6">
        <name>pyridoxal 5'-phosphate</name>
        <dbReference type="ChEBI" id="CHEBI:597326"/>
    </cofactor>
</comment>
<dbReference type="GO" id="GO:0030632">
    <property type="term" value="P:D-alanine biosynthetic process"/>
    <property type="evidence" value="ECO:0007669"/>
    <property type="project" value="UniProtKB-UniRule"/>
</dbReference>
<dbReference type="HAMAP" id="MF_01201">
    <property type="entry name" value="Ala_racemase"/>
    <property type="match status" value="1"/>
</dbReference>
<dbReference type="Gene3D" id="2.40.37.10">
    <property type="entry name" value="Lyase, Ornithine Decarboxylase, Chain A, domain 1"/>
    <property type="match status" value="1"/>
</dbReference>
<dbReference type="GO" id="GO:0030170">
    <property type="term" value="F:pyridoxal phosphate binding"/>
    <property type="evidence" value="ECO:0007669"/>
    <property type="project" value="UniProtKB-UniRule"/>
</dbReference>
<dbReference type="PANTHER" id="PTHR30511">
    <property type="entry name" value="ALANINE RACEMASE"/>
    <property type="match status" value="1"/>
</dbReference>
<dbReference type="InterPro" id="IPR029066">
    <property type="entry name" value="PLP-binding_barrel"/>
</dbReference>
<evidence type="ECO:0000256" key="3">
    <source>
        <dbReference type="ARBA" id="ARBA00022898"/>
    </source>
</evidence>
<dbReference type="FunFam" id="2.40.37.10:FF:000006">
    <property type="entry name" value="Alanine racemase"/>
    <property type="match status" value="1"/>
</dbReference>
<protein>
    <recommendedName>
        <fullName evidence="5">Alanine racemase</fullName>
        <ecNumber evidence="5">5.1.1.1</ecNumber>
    </recommendedName>
</protein>
<feature type="domain" description="Alanine racemase C-terminal" evidence="8">
    <location>
        <begin position="249"/>
        <end position="376"/>
    </location>
</feature>
<dbReference type="eggNOG" id="COG0787">
    <property type="taxonomic scope" value="Bacteria"/>
</dbReference>
<dbReference type="PROSITE" id="PS00395">
    <property type="entry name" value="ALANINE_RACEMASE"/>
    <property type="match status" value="1"/>
</dbReference>
<feature type="active site" description="Proton acceptor; specific for D-alanine" evidence="5">
    <location>
        <position position="38"/>
    </location>
</feature>
<dbReference type="InterPro" id="IPR009006">
    <property type="entry name" value="Ala_racemase/Decarboxylase_C"/>
</dbReference>
<comment type="function">
    <text evidence="5">Catalyzes the interconversion of L-alanine and D-alanine. May also act on other amino acids.</text>
</comment>
<dbReference type="STRING" id="537013.CLOSTMETH_00578"/>
<organism evidence="9 10">
    <name type="scientific">[Clostridium] methylpentosum DSM 5476</name>
    <dbReference type="NCBI Taxonomy" id="537013"/>
    <lineage>
        <taxon>Bacteria</taxon>
        <taxon>Bacillati</taxon>
        <taxon>Bacillota</taxon>
        <taxon>Clostridia</taxon>
        <taxon>Eubacteriales</taxon>
        <taxon>Oscillospiraceae</taxon>
        <taxon>Oscillospiraceae incertae sedis</taxon>
    </lineage>
</organism>
<keyword evidence="10" id="KW-1185">Reference proteome</keyword>
<dbReference type="AlphaFoldDB" id="C0E9S7"/>
<dbReference type="EMBL" id="ACEC01000021">
    <property type="protein sequence ID" value="EEG31842.1"/>
    <property type="molecule type" value="Genomic_DNA"/>
</dbReference>
<evidence type="ECO:0000256" key="7">
    <source>
        <dbReference type="PIRSR" id="PIRSR600821-52"/>
    </source>
</evidence>
<dbReference type="InterPro" id="IPR001608">
    <property type="entry name" value="Ala_racemase_N"/>
</dbReference>
<dbReference type="Pfam" id="PF01168">
    <property type="entry name" value="Ala_racemase_N"/>
    <property type="match status" value="1"/>
</dbReference>
<dbReference type="SUPFAM" id="SSF50621">
    <property type="entry name" value="Alanine racemase C-terminal domain-like"/>
    <property type="match status" value="1"/>
</dbReference>
<comment type="catalytic activity">
    <reaction evidence="1 5">
        <text>L-alanine = D-alanine</text>
        <dbReference type="Rhea" id="RHEA:20249"/>
        <dbReference type="ChEBI" id="CHEBI:57416"/>
        <dbReference type="ChEBI" id="CHEBI:57972"/>
        <dbReference type="EC" id="5.1.1.1"/>
    </reaction>
</comment>
<gene>
    <name evidence="9" type="primary">alr</name>
    <name evidence="9" type="ORF">CLOSTMETH_00578</name>
</gene>
<dbReference type="GO" id="GO:0005829">
    <property type="term" value="C:cytosol"/>
    <property type="evidence" value="ECO:0007669"/>
    <property type="project" value="TreeGrafter"/>
</dbReference>
<evidence type="ECO:0000256" key="5">
    <source>
        <dbReference type="HAMAP-Rule" id="MF_01201"/>
    </source>
</evidence>
<dbReference type="Proteomes" id="UP000003340">
    <property type="component" value="Unassembled WGS sequence"/>
</dbReference>